<keyword evidence="4" id="KW-1133">Transmembrane helix</keyword>
<evidence type="ECO:0000256" key="2">
    <source>
        <dbReference type="ARBA" id="ARBA00023002"/>
    </source>
</evidence>
<dbReference type="AlphaFoldDB" id="A0A8J2WXG3"/>
<dbReference type="InterPro" id="IPR051019">
    <property type="entry name" value="VLCFA-Steroid_DH"/>
</dbReference>
<dbReference type="InterPro" id="IPR036291">
    <property type="entry name" value="NAD(P)-bd_dom_sf"/>
</dbReference>
<evidence type="ECO:0000313" key="6">
    <source>
        <dbReference type="Proteomes" id="UP000789595"/>
    </source>
</evidence>
<feature type="transmembrane region" description="Helical" evidence="4">
    <location>
        <begin position="14"/>
        <end position="36"/>
    </location>
</feature>
<evidence type="ECO:0000313" key="5">
    <source>
        <dbReference type="EMBL" id="CAH0371394.1"/>
    </source>
</evidence>
<dbReference type="SUPFAM" id="SSF51735">
    <property type="entry name" value="NAD(P)-binding Rossmann-fold domains"/>
    <property type="match status" value="1"/>
</dbReference>
<organism evidence="5 6">
    <name type="scientific">Pelagomonas calceolata</name>
    <dbReference type="NCBI Taxonomy" id="35677"/>
    <lineage>
        <taxon>Eukaryota</taxon>
        <taxon>Sar</taxon>
        <taxon>Stramenopiles</taxon>
        <taxon>Ochrophyta</taxon>
        <taxon>Pelagophyceae</taxon>
        <taxon>Pelagomonadales</taxon>
        <taxon>Pelagomonadaceae</taxon>
        <taxon>Pelagomonas</taxon>
    </lineage>
</organism>
<evidence type="ECO:0008006" key="7">
    <source>
        <dbReference type="Google" id="ProtNLM"/>
    </source>
</evidence>
<keyword evidence="4" id="KW-0812">Transmembrane</keyword>
<protein>
    <recommendedName>
        <fullName evidence="7">Ketoreductase (KR) domain-containing protein</fullName>
    </recommendedName>
</protein>
<proteinExistence type="inferred from homology"/>
<name>A0A8J2WXG3_9STRA</name>
<evidence type="ECO:0000256" key="1">
    <source>
        <dbReference type="ARBA" id="ARBA00006484"/>
    </source>
</evidence>
<dbReference type="Proteomes" id="UP000789595">
    <property type="component" value="Unassembled WGS sequence"/>
</dbReference>
<reference evidence="5" key="1">
    <citation type="submission" date="2021-11" db="EMBL/GenBank/DDBJ databases">
        <authorList>
            <consortium name="Genoscope - CEA"/>
            <person name="William W."/>
        </authorList>
    </citation>
    <scope>NUCLEOTIDE SEQUENCE</scope>
</reference>
<gene>
    <name evidence="5" type="ORF">PECAL_3P13330</name>
</gene>
<dbReference type="PANTHER" id="PTHR43899">
    <property type="entry name" value="RH59310P"/>
    <property type="match status" value="1"/>
</dbReference>
<dbReference type="PRINTS" id="PR00080">
    <property type="entry name" value="SDRFAMILY"/>
</dbReference>
<evidence type="ECO:0000256" key="3">
    <source>
        <dbReference type="RuleBase" id="RU000363"/>
    </source>
</evidence>
<accession>A0A8J2WXG3</accession>
<dbReference type="PANTHER" id="PTHR43899:SF13">
    <property type="entry name" value="RH59310P"/>
    <property type="match status" value="1"/>
</dbReference>
<dbReference type="OrthoDB" id="1393670at2759"/>
<comment type="similarity">
    <text evidence="1 3">Belongs to the short-chain dehydrogenases/reductases (SDR) family.</text>
</comment>
<dbReference type="Gene3D" id="3.40.50.720">
    <property type="entry name" value="NAD(P)-binding Rossmann-like Domain"/>
    <property type="match status" value="1"/>
</dbReference>
<sequence>MPSSKTQTTRDRNLAKIFVALPLLVTIILAALRAVAGSMLGGVGLLALVYCGARMAVALRGWTPRFLRRPRATRLKREGRCIRGAALVTGCTQGLGRAFARGLVERGVPVVLVSRDQTKLEALAGDLQSEFPAASCRILAHDFAGPAGGFYGKVADVIRRDVALVVNNVGVGVDYPLTHDELDESMLENMITVNCCATAKMCRVALPLLAERGGTIVNVGSGSAAQPTPYLSHYSATKAFVEQLSRSLDREWRPRNVRVLCAAPYYVSSTGLYKARASWHAPPAQVIVDGVFATLSDARQGSFEVIRACTAHEVIGVLFTSIAEDPVLSSVCAPVARLLGASGSMVEVMAKARGRYLASSGGR</sequence>
<keyword evidence="2" id="KW-0560">Oxidoreductase</keyword>
<dbReference type="PRINTS" id="PR00081">
    <property type="entry name" value="GDHRDH"/>
</dbReference>
<dbReference type="EMBL" id="CAKKNE010000003">
    <property type="protein sequence ID" value="CAH0371394.1"/>
    <property type="molecule type" value="Genomic_DNA"/>
</dbReference>
<comment type="caution">
    <text evidence="5">The sequence shown here is derived from an EMBL/GenBank/DDBJ whole genome shotgun (WGS) entry which is preliminary data.</text>
</comment>
<dbReference type="Pfam" id="PF00106">
    <property type="entry name" value="adh_short"/>
    <property type="match status" value="1"/>
</dbReference>
<evidence type="ECO:0000256" key="4">
    <source>
        <dbReference type="SAM" id="Phobius"/>
    </source>
</evidence>
<dbReference type="GO" id="GO:0016491">
    <property type="term" value="F:oxidoreductase activity"/>
    <property type="evidence" value="ECO:0007669"/>
    <property type="project" value="UniProtKB-KW"/>
</dbReference>
<feature type="transmembrane region" description="Helical" evidence="4">
    <location>
        <begin position="42"/>
        <end position="62"/>
    </location>
</feature>
<dbReference type="InterPro" id="IPR002347">
    <property type="entry name" value="SDR_fam"/>
</dbReference>
<keyword evidence="6" id="KW-1185">Reference proteome</keyword>
<keyword evidence="4" id="KW-0472">Membrane</keyword>